<gene>
    <name evidence="1" type="ORF">GGQ68_002171</name>
</gene>
<accession>A0A7W6GSQ9</accession>
<dbReference type="Proteomes" id="UP000541426">
    <property type="component" value="Unassembled WGS sequence"/>
</dbReference>
<comment type="caution">
    <text evidence="1">The sequence shown here is derived from an EMBL/GenBank/DDBJ whole genome shotgun (WGS) entry which is preliminary data.</text>
</comment>
<sequence>MKSSASPQAARARAHKWKSFLCDGFQSAEKHFQDRCADTASLDDIPIILTSLLHSSDGRRVTFQIASV</sequence>
<reference evidence="1 2" key="1">
    <citation type="submission" date="2020-08" db="EMBL/GenBank/DDBJ databases">
        <title>Genomic Encyclopedia of Type Strains, Phase IV (KMG-IV): sequencing the most valuable type-strain genomes for metagenomic binning, comparative biology and taxonomic classification.</title>
        <authorList>
            <person name="Goeker M."/>
        </authorList>
    </citation>
    <scope>NUCLEOTIDE SEQUENCE [LARGE SCALE GENOMIC DNA]</scope>
    <source>
        <strain evidence="1 2">DSM 102235</strain>
    </source>
</reference>
<protein>
    <submittedName>
        <fullName evidence="1">Uncharacterized protein</fullName>
    </submittedName>
</protein>
<proteinExistence type="predicted"/>
<evidence type="ECO:0000313" key="1">
    <source>
        <dbReference type="EMBL" id="MBB3985833.1"/>
    </source>
</evidence>
<evidence type="ECO:0000313" key="2">
    <source>
        <dbReference type="Proteomes" id="UP000541426"/>
    </source>
</evidence>
<organism evidence="1 2">
    <name type="scientific">Sagittula marina</name>
    <dbReference type="NCBI Taxonomy" id="943940"/>
    <lineage>
        <taxon>Bacteria</taxon>
        <taxon>Pseudomonadati</taxon>
        <taxon>Pseudomonadota</taxon>
        <taxon>Alphaproteobacteria</taxon>
        <taxon>Rhodobacterales</taxon>
        <taxon>Roseobacteraceae</taxon>
        <taxon>Sagittula</taxon>
    </lineage>
</organism>
<dbReference type="EMBL" id="JACIEJ010000005">
    <property type="protein sequence ID" value="MBB3985833.1"/>
    <property type="molecule type" value="Genomic_DNA"/>
</dbReference>
<keyword evidence="2" id="KW-1185">Reference proteome</keyword>
<name>A0A7W6GSQ9_9RHOB</name>
<dbReference type="AlphaFoldDB" id="A0A7W6GSQ9"/>